<comment type="caution">
    <text evidence="2">The sequence shown here is derived from an EMBL/GenBank/DDBJ whole genome shotgun (WGS) entry which is preliminary data.</text>
</comment>
<name>A0A8K0JLV2_9TREE</name>
<proteinExistence type="predicted"/>
<evidence type="ECO:0000313" key="3">
    <source>
        <dbReference type="Proteomes" id="UP000812966"/>
    </source>
</evidence>
<reference evidence="2" key="1">
    <citation type="submission" date="2020-04" db="EMBL/GenBank/DDBJ databases">
        <title>Analysis of mating type loci in Filobasidium floriforme.</title>
        <authorList>
            <person name="Nowrousian M."/>
        </authorList>
    </citation>
    <scope>NUCLEOTIDE SEQUENCE</scope>
    <source>
        <strain evidence="2">CBS 6242</strain>
    </source>
</reference>
<accession>A0A8K0JLV2</accession>
<sequence length="69" mass="7741">MHLATDHRTSPGLVHQSPRLSPSQTTFPSMRIVFLSLSTNQATPLFSKPPTLQCFQPMFPPKRRVIPPS</sequence>
<dbReference type="EMBL" id="JABELV010000067">
    <property type="protein sequence ID" value="KAG7535908.1"/>
    <property type="molecule type" value="Genomic_DNA"/>
</dbReference>
<organism evidence="2 3">
    <name type="scientific">Filobasidium floriforme</name>
    <dbReference type="NCBI Taxonomy" id="5210"/>
    <lineage>
        <taxon>Eukaryota</taxon>
        <taxon>Fungi</taxon>
        <taxon>Dikarya</taxon>
        <taxon>Basidiomycota</taxon>
        <taxon>Agaricomycotina</taxon>
        <taxon>Tremellomycetes</taxon>
        <taxon>Filobasidiales</taxon>
        <taxon>Filobasidiaceae</taxon>
        <taxon>Filobasidium</taxon>
    </lineage>
</organism>
<dbReference type="AlphaFoldDB" id="A0A8K0JLV2"/>
<feature type="region of interest" description="Disordered" evidence="1">
    <location>
        <begin position="1"/>
        <end position="25"/>
    </location>
</feature>
<dbReference type="Proteomes" id="UP000812966">
    <property type="component" value="Unassembled WGS sequence"/>
</dbReference>
<keyword evidence="3" id="KW-1185">Reference proteome</keyword>
<evidence type="ECO:0000256" key="1">
    <source>
        <dbReference type="SAM" id="MobiDB-lite"/>
    </source>
</evidence>
<protein>
    <submittedName>
        <fullName evidence="2">Uncharacterized protein</fullName>
    </submittedName>
</protein>
<evidence type="ECO:0000313" key="2">
    <source>
        <dbReference type="EMBL" id="KAG7535908.1"/>
    </source>
</evidence>
<gene>
    <name evidence="2" type="ORF">FFLO_03579</name>
</gene>